<dbReference type="EMBL" id="FNEG01000001">
    <property type="protein sequence ID" value="SDI15879.1"/>
    <property type="molecule type" value="Genomic_DNA"/>
</dbReference>
<dbReference type="STRING" id="445960.SAMN05421542_0261"/>
<feature type="domain" description="LysM" evidence="1">
    <location>
        <begin position="8"/>
        <end position="31"/>
    </location>
</feature>
<evidence type="ECO:0000313" key="4">
    <source>
        <dbReference type="Proteomes" id="UP000199426"/>
    </source>
</evidence>
<dbReference type="Gene3D" id="3.10.350.10">
    <property type="entry name" value="LysM domain"/>
    <property type="match status" value="1"/>
</dbReference>
<proteinExistence type="predicted"/>
<dbReference type="SUPFAM" id="SSF54106">
    <property type="entry name" value="LysM domain"/>
    <property type="match status" value="1"/>
</dbReference>
<dbReference type="Proteomes" id="UP000251670">
    <property type="component" value="Unassembled WGS sequence"/>
</dbReference>
<sequence length="340" mass="39950">MEIYFLEYKVRHGDTLSSIAARLNITVEELKLFHNSHCQRMNRIWFENLNEVKTVLVPLQVQTEKQKDHKKKNILPSSQIPNSFFSQTYNVSETFENPFESNLTIDYTVEIDVRKNKSTNHHIISYSQNHFKTHGKTPEDKISELSITCMKSIMPIDFTLNESGKIIRFTDHRKITQTFADKRKGLDFFAGEVSERYMDKFEKNIADEKFFLGQLQSTLLFQVLFPKLEWFHKKTEWTESFYFLQNSFSVPCTMEIEQENEDQDYITTTLTGNSTEFYSLQELRTATKYNEAVDDPVTGNIIIEYTTHKKSRNLVQASATISLWREEELIRKHTLTITQG</sequence>
<reference evidence="2 4" key="1">
    <citation type="submission" date="2016-10" db="EMBL/GenBank/DDBJ databases">
        <authorList>
            <person name="Varghese N."/>
            <person name="Submissions S."/>
        </authorList>
    </citation>
    <scope>NUCLEOTIDE SEQUENCE [LARGE SCALE GENOMIC DNA]</scope>
    <source>
        <strain evidence="2 4">DSM 19299</strain>
    </source>
</reference>
<evidence type="ECO:0000313" key="5">
    <source>
        <dbReference type="Proteomes" id="UP000251670"/>
    </source>
</evidence>
<dbReference type="EMBL" id="UAWB01000013">
    <property type="protein sequence ID" value="SQB46530.1"/>
    <property type="molecule type" value="Genomic_DNA"/>
</dbReference>
<name>A0A2X2Z7Y4_CHRJE</name>
<evidence type="ECO:0000313" key="2">
    <source>
        <dbReference type="EMBL" id="SDI15879.1"/>
    </source>
</evidence>
<dbReference type="AlphaFoldDB" id="A0A2X2Z7Y4"/>
<dbReference type="CDD" id="cd00118">
    <property type="entry name" value="LysM"/>
    <property type="match status" value="1"/>
</dbReference>
<evidence type="ECO:0000259" key="1">
    <source>
        <dbReference type="Pfam" id="PF01476"/>
    </source>
</evidence>
<protein>
    <submittedName>
        <fullName evidence="2">LysM domain-containing protein</fullName>
    </submittedName>
</protein>
<reference evidence="3 5" key="2">
    <citation type="submission" date="2018-06" db="EMBL/GenBank/DDBJ databases">
        <authorList>
            <consortium name="Pathogen Informatics"/>
            <person name="Doyle S."/>
        </authorList>
    </citation>
    <scope>NUCLEOTIDE SEQUENCE [LARGE SCALE GENOMIC DNA]</scope>
    <source>
        <strain evidence="3 5">NCTC13492</strain>
    </source>
</reference>
<dbReference type="OrthoDB" id="1246696at2"/>
<dbReference type="Pfam" id="PF01476">
    <property type="entry name" value="LysM"/>
    <property type="match status" value="1"/>
</dbReference>
<evidence type="ECO:0000313" key="3">
    <source>
        <dbReference type="EMBL" id="SQB46530.1"/>
    </source>
</evidence>
<gene>
    <name evidence="3" type="ORF">NCTC13492_03605</name>
    <name evidence="2" type="ORF">SAMN05421542_0261</name>
</gene>
<keyword evidence="4" id="KW-1185">Reference proteome</keyword>
<dbReference type="Proteomes" id="UP000199426">
    <property type="component" value="Unassembled WGS sequence"/>
</dbReference>
<dbReference type="InterPro" id="IPR036779">
    <property type="entry name" value="LysM_dom_sf"/>
</dbReference>
<accession>A0A2X2Z7Y4</accession>
<organism evidence="3 5">
    <name type="scientific">Chryseobacterium jejuense</name>
    <dbReference type="NCBI Taxonomy" id="445960"/>
    <lineage>
        <taxon>Bacteria</taxon>
        <taxon>Pseudomonadati</taxon>
        <taxon>Bacteroidota</taxon>
        <taxon>Flavobacteriia</taxon>
        <taxon>Flavobacteriales</taxon>
        <taxon>Weeksellaceae</taxon>
        <taxon>Chryseobacterium group</taxon>
        <taxon>Chryseobacterium</taxon>
    </lineage>
</organism>
<dbReference type="InterPro" id="IPR018392">
    <property type="entry name" value="LysM"/>
</dbReference>